<dbReference type="Proteomes" id="UP000051451">
    <property type="component" value="Unassembled WGS sequence"/>
</dbReference>
<evidence type="ECO:0000256" key="5">
    <source>
        <dbReference type="ARBA" id="ARBA00022432"/>
    </source>
</evidence>
<evidence type="ECO:0000256" key="2">
    <source>
        <dbReference type="ARBA" id="ARBA00004742"/>
    </source>
</evidence>
<evidence type="ECO:0000256" key="10">
    <source>
        <dbReference type="ARBA" id="ARBA00023239"/>
    </source>
</evidence>
<keyword evidence="6" id="KW-0004">4Fe-4S</keyword>
<organism evidence="14 15">
    <name type="scientific">Liquorilactobacillus ghanensis DSM 18630</name>
    <dbReference type="NCBI Taxonomy" id="1423750"/>
    <lineage>
        <taxon>Bacteria</taxon>
        <taxon>Bacillati</taxon>
        <taxon>Bacillota</taxon>
        <taxon>Bacilli</taxon>
        <taxon>Lactobacillales</taxon>
        <taxon>Lactobacillaceae</taxon>
        <taxon>Liquorilactobacillus</taxon>
    </lineage>
</organism>
<dbReference type="GO" id="GO:0046872">
    <property type="term" value="F:metal ion binding"/>
    <property type="evidence" value="ECO:0007669"/>
    <property type="project" value="UniProtKB-KW"/>
</dbReference>
<dbReference type="GO" id="GO:0006094">
    <property type="term" value="P:gluconeogenesis"/>
    <property type="evidence" value="ECO:0007669"/>
    <property type="project" value="UniProtKB-KW"/>
</dbReference>
<evidence type="ECO:0000256" key="1">
    <source>
        <dbReference type="ARBA" id="ARBA00001966"/>
    </source>
</evidence>
<evidence type="ECO:0000313" key="15">
    <source>
        <dbReference type="Proteomes" id="UP000051451"/>
    </source>
</evidence>
<dbReference type="RefSeq" id="WP_083485503.1">
    <property type="nucleotide sequence ID" value="NZ_AZGB01000030.1"/>
</dbReference>
<keyword evidence="7" id="KW-0479">Metal-binding</keyword>
<evidence type="ECO:0000259" key="13">
    <source>
        <dbReference type="Pfam" id="PF03315"/>
    </source>
</evidence>
<dbReference type="AlphaFoldDB" id="A0A0R1VER9"/>
<dbReference type="InterPro" id="IPR051318">
    <property type="entry name" value="Fe-S_L-Ser"/>
</dbReference>
<dbReference type="InterPro" id="IPR029009">
    <property type="entry name" value="ASB_dom_sf"/>
</dbReference>
<evidence type="ECO:0000256" key="6">
    <source>
        <dbReference type="ARBA" id="ARBA00022485"/>
    </source>
</evidence>
<gene>
    <name evidence="14" type="ORF">FC89_GL002475</name>
</gene>
<comment type="catalytic activity">
    <reaction evidence="12">
        <text>L-serine = pyruvate + NH4(+)</text>
        <dbReference type="Rhea" id="RHEA:19169"/>
        <dbReference type="ChEBI" id="CHEBI:15361"/>
        <dbReference type="ChEBI" id="CHEBI:28938"/>
        <dbReference type="ChEBI" id="CHEBI:33384"/>
        <dbReference type="EC" id="4.3.1.17"/>
    </reaction>
</comment>
<dbReference type="STRING" id="1423750.FC89_GL002475"/>
<evidence type="ECO:0000313" key="14">
    <source>
        <dbReference type="EMBL" id="KRM04072.1"/>
    </source>
</evidence>
<dbReference type="EC" id="4.3.1.17" evidence="4"/>
<keyword evidence="5" id="KW-0312">Gluconeogenesis</keyword>
<dbReference type="GeneID" id="98320124"/>
<accession>A0A0R1VER9</accession>
<dbReference type="GO" id="GO:0051539">
    <property type="term" value="F:4 iron, 4 sulfur cluster binding"/>
    <property type="evidence" value="ECO:0007669"/>
    <property type="project" value="UniProtKB-KW"/>
</dbReference>
<proteinExistence type="inferred from homology"/>
<evidence type="ECO:0000256" key="3">
    <source>
        <dbReference type="ARBA" id="ARBA00008636"/>
    </source>
</evidence>
<comment type="cofactor">
    <cofactor evidence="1">
        <name>[4Fe-4S] cluster</name>
        <dbReference type="ChEBI" id="CHEBI:49883"/>
    </cofactor>
</comment>
<dbReference type="Pfam" id="PF03315">
    <property type="entry name" value="SDH_beta"/>
    <property type="match status" value="1"/>
</dbReference>
<dbReference type="SUPFAM" id="SSF143548">
    <property type="entry name" value="Serine metabolism enzymes domain"/>
    <property type="match status" value="1"/>
</dbReference>
<keyword evidence="10" id="KW-0456">Lyase</keyword>
<evidence type="ECO:0000256" key="11">
    <source>
        <dbReference type="ARBA" id="ARBA00041766"/>
    </source>
</evidence>
<dbReference type="GO" id="GO:0003941">
    <property type="term" value="F:L-serine ammonia-lyase activity"/>
    <property type="evidence" value="ECO:0007669"/>
    <property type="project" value="UniProtKB-EC"/>
</dbReference>
<evidence type="ECO:0000256" key="7">
    <source>
        <dbReference type="ARBA" id="ARBA00022723"/>
    </source>
</evidence>
<comment type="pathway">
    <text evidence="2">Carbohydrate biosynthesis; gluconeogenesis.</text>
</comment>
<comment type="caution">
    <text evidence="14">The sequence shown here is derived from an EMBL/GenBank/DDBJ whole genome shotgun (WGS) entry which is preliminary data.</text>
</comment>
<dbReference type="EMBL" id="AZGB01000030">
    <property type="protein sequence ID" value="KRM04072.1"/>
    <property type="molecule type" value="Genomic_DNA"/>
</dbReference>
<dbReference type="PANTHER" id="PTHR30182:SF12">
    <property type="entry name" value="L-SERINE DEHYDRATASE, BETA CHAIN-RELATED"/>
    <property type="match status" value="1"/>
</dbReference>
<dbReference type="PATRIC" id="fig|1423750.3.peg.2516"/>
<evidence type="ECO:0000256" key="12">
    <source>
        <dbReference type="ARBA" id="ARBA00049406"/>
    </source>
</evidence>
<evidence type="ECO:0000256" key="4">
    <source>
        <dbReference type="ARBA" id="ARBA00012093"/>
    </source>
</evidence>
<protein>
    <recommendedName>
        <fullName evidence="4">L-serine ammonia-lyase</fullName>
        <ecNumber evidence="4">4.3.1.17</ecNumber>
    </recommendedName>
    <alternativeName>
        <fullName evidence="11">L-serine deaminase</fullName>
    </alternativeName>
</protein>
<keyword evidence="9" id="KW-0411">Iron-sulfur</keyword>
<feature type="domain" description="Serine dehydratase beta chain" evidence="13">
    <location>
        <begin position="6"/>
        <end position="77"/>
    </location>
</feature>
<evidence type="ECO:0000256" key="9">
    <source>
        <dbReference type="ARBA" id="ARBA00023014"/>
    </source>
</evidence>
<sequence>MKQYQSVFDIIGPVMIGPSSSHTAGALAIGQVAYKLFTGRPQKITIHYYESFAATHQGHGTDFAIIAGSLGLNCNDQRILTSIKAAQAAGIKVTFIEEKIPSPIGHPNTALIKMVSGKQRLIVCGCSIGGGKIEVPQIEYANCQLKLGGILPIALGSLQDVKFPSEYQKVLKTNSLVHSYALFQQDANQVLVIYLKRNPTITEQHQLLKTFPKLIILEG</sequence>
<dbReference type="OrthoDB" id="9813137at2"/>
<dbReference type="InterPro" id="IPR005131">
    <property type="entry name" value="Ser_deHydtase_bsu"/>
</dbReference>
<name>A0A0R1VER9_9LACO</name>
<dbReference type="PANTHER" id="PTHR30182">
    <property type="entry name" value="L-SERINE DEHYDRATASE"/>
    <property type="match status" value="1"/>
</dbReference>
<evidence type="ECO:0000256" key="8">
    <source>
        <dbReference type="ARBA" id="ARBA00023004"/>
    </source>
</evidence>
<dbReference type="Gene3D" id="3.30.1330.90">
    <property type="entry name" value="D-3-phosphoglycerate dehydrogenase, domain 3"/>
    <property type="match status" value="1"/>
</dbReference>
<keyword evidence="8" id="KW-0408">Iron</keyword>
<reference evidence="14 15" key="1">
    <citation type="journal article" date="2015" name="Genome Announc.">
        <title>Expanding the biotechnology potential of lactobacilli through comparative genomics of 213 strains and associated genera.</title>
        <authorList>
            <person name="Sun Z."/>
            <person name="Harris H.M."/>
            <person name="McCann A."/>
            <person name="Guo C."/>
            <person name="Argimon S."/>
            <person name="Zhang W."/>
            <person name="Yang X."/>
            <person name="Jeffery I.B."/>
            <person name="Cooney J.C."/>
            <person name="Kagawa T.F."/>
            <person name="Liu W."/>
            <person name="Song Y."/>
            <person name="Salvetti E."/>
            <person name="Wrobel A."/>
            <person name="Rasinkangas P."/>
            <person name="Parkhill J."/>
            <person name="Rea M.C."/>
            <person name="O'Sullivan O."/>
            <person name="Ritari J."/>
            <person name="Douillard F.P."/>
            <person name="Paul Ross R."/>
            <person name="Yang R."/>
            <person name="Briner A.E."/>
            <person name="Felis G.E."/>
            <person name="de Vos W.M."/>
            <person name="Barrangou R."/>
            <person name="Klaenhammer T.R."/>
            <person name="Caufield P.W."/>
            <person name="Cui Y."/>
            <person name="Zhang H."/>
            <person name="O'Toole P.W."/>
        </authorList>
    </citation>
    <scope>NUCLEOTIDE SEQUENCE [LARGE SCALE GENOMIC DNA]</scope>
    <source>
        <strain evidence="14 15">DSM 18630</strain>
    </source>
</reference>
<comment type="similarity">
    <text evidence="3">Belongs to the iron-sulfur dependent L-serine dehydratase family.</text>
</comment>
<keyword evidence="15" id="KW-1185">Reference proteome</keyword>